<dbReference type="RefSeq" id="WP_184653315.1">
    <property type="nucleotide sequence ID" value="NZ_JACHFR010000004.1"/>
</dbReference>
<protein>
    <submittedName>
        <fullName evidence="1">Uncharacterized protein</fullName>
    </submittedName>
</protein>
<evidence type="ECO:0000313" key="1">
    <source>
        <dbReference type="EMBL" id="MBB5219822.1"/>
    </source>
</evidence>
<reference evidence="1 2" key="1">
    <citation type="submission" date="2020-08" db="EMBL/GenBank/DDBJ databases">
        <title>Genomic Encyclopedia of Type Strains, Phase IV (KMG-IV): sequencing the most valuable type-strain genomes for metagenomic binning, comparative biology and taxonomic classification.</title>
        <authorList>
            <person name="Goeker M."/>
        </authorList>
    </citation>
    <scope>NUCLEOTIDE SEQUENCE [LARGE SCALE GENOMIC DNA]</scope>
    <source>
        <strain evidence="1 2">DSM 103679</strain>
    </source>
</reference>
<gene>
    <name evidence="1" type="ORF">HNP77_002211</name>
</gene>
<comment type="caution">
    <text evidence="1">The sequence shown here is derived from an EMBL/GenBank/DDBJ whole genome shotgun (WGS) entry which is preliminary data.</text>
</comment>
<keyword evidence="2" id="KW-1185">Reference proteome</keyword>
<proteinExistence type="predicted"/>
<accession>A0A840SKF0</accession>
<evidence type="ECO:0000313" key="2">
    <source>
        <dbReference type="Proteomes" id="UP000578697"/>
    </source>
</evidence>
<dbReference type="AlphaFoldDB" id="A0A840SKF0"/>
<name>A0A840SKF0_9SPIR</name>
<organism evidence="1 2">
    <name type="scientific">Treponema rectale</name>
    <dbReference type="NCBI Taxonomy" id="744512"/>
    <lineage>
        <taxon>Bacteria</taxon>
        <taxon>Pseudomonadati</taxon>
        <taxon>Spirochaetota</taxon>
        <taxon>Spirochaetia</taxon>
        <taxon>Spirochaetales</taxon>
        <taxon>Treponemataceae</taxon>
        <taxon>Treponema</taxon>
    </lineage>
</organism>
<dbReference type="EMBL" id="JACHFR010000004">
    <property type="protein sequence ID" value="MBB5219822.1"/>
    <property type="molecule type" value="Genomic_DNA"/>
</dbReference>
<dbReference type="Proteomes" id="UP000578697">
    <property type="component" value="Unassembled WGS sequence"/>
</dbReference>
<sequence length="121" mass="13934">MVYCIGEENHIGVFCSCKDDKDFFEHDKRIKNFADWIDAGSTRVEFLGSDGKFSHEHPYAYNLEYAQLPEDSDKTSQTIKDNPYQNALQIASELIRGTNSSIECLQMYCEEYGKQNKTESL</sequence>